<dbReference type="EC" id="2.5.1.15" evidence="4"/>
<dbReference type="NCBIfam" id="TIGR01496">
    <property type="entry name" value="DHPS"/>
    <property type="match status" value="1"/>
</dbReference>
<dbReference type="GO" id="GO:0005829">
    <property type="term" value="C:cytosol"/>
    <property type="evidence" value="ECO:0007669"/>
    <property type="project" value="TreeGrafter"/>
</dbReference>
<evidence type="ECO:0000313" key="10">
    <source>
        <dbReference type="EMBL" id="KKN25673.1"/>
    </source>
</evidence>
<keyword evidence="8" id="KW-0289">Folate biosynthesis</keyword>
<dbReference type="InterPro" id="IPR045031">
    <property type="entry name" value="DHP_synth-like"/>
</dbReference>
<reference evidence="10" key="1">
    <citation type="journal article" date="2015" name="Nature">
        <title>Complex archaea that bridge the gap between prokaryotes and eukaryotes.</title>
        <authorList>
            <person name="Spang A."/>
            <person name="Saw J.H."/>
            <person name="Jorgensen S.L."/>
            <person name="Zaremba-Niedzwiedzka K."/>
            <person name="Martijn J."/>
            <person name="Lind A.E."/>
            <person name="van Eijk R."/>
            <person name="Schleper C."/>
            <person name="Guy L."/>
            <person name="Ettema T.J."/>
        </authorList>
    </citation>
    <scope>NUCLEOTIDE SEQUENCE</scope>
</reference>
<dbReference type="Pfam" id="PF00809">
    <property type="entry name" value="Pterin_bind"/>
    <property type="match status" value="1"/>
</dbReference>
<gene>
    <name evidence="10" type="ORF">LCGC14_0882340</name>
</gene>
<organism evidence="10">
    <name type="scientific">marine sediment metagenome</name>
    <dbReference type="NCBI Taxonomy" id="412755"/>
    <lineage>
        <taxon>unclassified sequences</taxon>
        <taxon>metagenomes</taxon>
        <taxon>ecological metagenomes</taxon>
    </lineage>
</organism>
<dbReference type="EMBL" id="LAZR01002783">
    <property type="protein sequence ID" value="KKN25673.1"/>
    <property type="molecule type" value="Genomic_DNA"/>
</dbReference>
<evidence type="ECO:0000256" key="8">
    <source>
        <dbReference type="ARBA" id="ARBA00022909"/>
    </source>
</evidence>
<protein>
    <recommendedName>
        <fullName evidence="4">dihydropteroate synthase</fullName>
        <ecNumber evidence="4">2.5.1.15</ecNumber>
    </recommendedName>
</protein>
<dbReference type="GO" id="GO:0046872">
    <property type="term" value="F:metal ion binding"/>
    <property type="evidence" value="ECO:0007669"/>
    <property type="project" value="UniProtKB-KW"/>
</dbReference>
<proteinExistence type="predicted"/>
<keyword evidence="7" id="KW-0460">Magnesium</keyword>
<comment type="caution">
    <text evidence="10">The sequence shown here is derived from an EMBL/GenBank/DDBJ whole genome shotgun (WGS) entry which is preliminary data.</text>
</comment>
<dbReference type="PROSITE" id="PS50972">
    <property type="entry name" value="PTERIN_BINDING"/>
    <property type="match status" value="1"/>
</dbReference>
<dbReference type="GO" id="GO:0046656">
    <property type="term" value="P:folic acid biosynthetic process"/>
    <property type="evidence" value="ECO:0007669"/>
    <property type="project" value="UniProtKB-KW"/>
</dbReference>
<evidence type="ECO:0000256" key="7">
    <source>
        <dbReference type="ARBA" id="ARBA00022842"/>
    </source>
</evidence>
<evidence type="ECO:0000259" key="9">
    <source>
        <dbReference type="PROSITE" id="PS50972"/>
    </source>
</evidence>
<accession>A0A0F9S8G6</accession>
<evidence type="ECO:0000256" key="2">
    <source>
        <dbReference type="ARBA" id="ARBA00001946"/>
    </source>
</evidence>
<keyword evidence="5" id="KW-0808">Transferase</keyword>
<evidence type="ECO:0000256" key="4">
    <source>
        <dbReference type="ARBA" id="ARBA00012458"/>
    </source>
</evidence>
<dbReference type="SUPFAM" id="SSF51717">
    <property type="entry name" value="Dihydropteroate synthetase-like"/>
    <property type="match status" value="1"/>
</dbReference>
<dbReference type="PANTHER" id="PTHR20941">
    <property type="entry name" value="FOLATE SYNTHESIS PROTEINS"/>
    <property type="match status" value="1"/>
</dbReference>
<evidence type="ECO:0000256" key="1">
    <source>
        <dbReference type="ARBA" id="ARBA00000012"/>
    </source>
</evidence>
<dbReference type="PANTHER" id="PTHR20941:SF1">
    <property type="entry name" value="FOLIC ACID SYNTHESIS PROTEIN FOL1"/>
    <property type="match status" value="1"/>
</dbReference>
<dbReference type="CDD" id="cd00739">
    <property type="entry name" value="DHPS"/>
    <property type="match status" value="1"/>
</dbReference>
<dbReference type="GO" id="GO:0004156">
    <property type="term" value="F:dihydropteroate synthase activity"/>
    <property type="evidence" value="ECO:0007669"/>
    <property type="project" value="UniProtKB-EC"/>
</dbReference>
<comment type="cofactor">
    <cofactor evidence="2">
        <name>Mg(2+)</name>
        <dbReference type="ChEBI" id="CHEBI:18420"/>
    </cofactor>
</comment>
<dbReference type="FunFam" id="3.20.20.20:FF:000006">
    <property type="entry name" value="Dihydropteroate synthase"/>
    <property type="match status" value="1"/>
</dbReference>
<dbReference type="GO" id="GO:0046654">
    <property type="term" value="P:tetrahydrofolate biosynthetic process"/>
    <property type="evidence" value="ECO:0007669"/>
    <property type="project" value="TreeGrafter"/>
</dbReference>
<feature type="domain" description="Pterin-binding" evidence="9">
    <location>
        <begin position="1"/>
        <end position="251"/>
    </location>
</feature>
<keyword evidence="6" id="KW-0479">Metal-binding</keyword>
<comment type="catalytic activity">
    <reaction evidence="1">
        <text>(7,8-dihydropterin-6-yl)methyl diphosphate + 4-aminobenzoate = 7,8-dihydropteroate + diphosphate</text>
        <dbReference type="Rhea" id="RHEA:19949"/>
        <dbReference type="ChEBI" id="CHEBI:17836"/>
        <dbReference type="ChEBI" id="CHEBI:17839"/>
        <dbReference type="ChEBI" id="CHEBI:33019"/>
        <dbReference type="ChEBI" id="CHEBI:72950"/>
        <dbReference type="EC" id="2.5.1.15"/>
    </reaction>
</comment>
<evidence type="ECO:0000256" key="5">
    <source>
        <dbReference type="ARBA" id="ARBA00022679"/>
    </source>
</evidence>
<comment type="pathway">
    <text evidence="3">Cofactor biosynthesis; tetrahydrofolate biosynthesis; 7,8-dihydrofolate from 2-amino-4-hydroxy-6-hydroxymethyl-7,8-dihydropteridine diphosphate and 4-aminobenzoate: step 1/2.</text>
</comment>
<evidence type="ECO:0000256" key="3">
    <source>
        <dbReference type="ARBA" id="ARBA00004763"/>
    </source>
</evidence>
<dbReference type="AlphaFoldDB" id="A0A0F9S8G6"/>
<evidence type="ECO:0000256" key="6">
    <source>
        <dbReference type="ARBA" id="ARBA00022723"/>
    </source>
</evidence>
<dbReference type="InterPro" id="IPR006390">
    <property type="entry name" value="DHP_synth_dom"/>
</dbReference>
<name>A0A0F9S8G6_9ZZZZ</name>
<dbReference type="PROSITE" id="PS00793">
    <property type="entry name" value="DHPS_2"/>
    <property type="match status" value="1"/>
</dbReference>
<dbReference type="InterPro" id="IPR000489">
    <property type="entry name" value="Pterin-binding_dom"/>
</dbReference>
<dbReference type="InterPro" id="IPR011005">
    <property type="entry name" value="Dihydropteroate_synth-like_sf"/>
</dbReference>
<sequence>MGVINITPDSFSDGGLHFDKDKAVERGLQLREEGSDIIDIGGESTKPGSEPITAKEELRRVIPVISALREKTDSLISIDTTKPEVARAALDAGADIINDISSSSFDPKMFSLAAQYGAPVILMHMKGIPRNMQVNPFYENVLLEVKSFLKEKIEVAQAAGIEKEKIIIDPGIGFGKRHKDNLVLIKNLHFFEDLDRPILIGISRKSFIGKILDSPPQQRLEGTIAAAVLSIINGAHFLRVHDVASVKRAVLVAETIIKEGQPSATFEESKEKKSSYVC</sequence>
<dbReference type="Gene3D" id="3.20.20.20">
    <property type="entry name" value="Dihydropteroate synthase-like"/>
    <property type="match status" value="1"/>
</dbReference>